<dbReference type="Proteomes" id="UP000016931">
    <property type="component" value="Unassembled WGS sequence"/>
</dbReference>
<protein>
    <submittedName>
        <fullName evidence="1">Uncharacterized protein</fullName>
    </submittedName>
</protein>
<keyword evidence="2" id="KW-1185">Reference proteome</keyword>
<dbReference type="GeneID" id="27898439"/>
<dbReference type="EMBL" id="KB456264">
    <property type="protein sequence ID" value="EMF12444.1"/>
    <property type="molecule type" value="Genomic_DNA"/>
</dbReference>
<evidence type="ECO:0000313" key="2">
    <source>
        <dbReference type="Proteomes" id="UP000016931"/>
    </source>
</evidence>
<sequence length="70" mass="7533">MACTTSSGIPALVIVASSVTLQAFHSPDTERHPVQLLDSDMAEEATTWYLQLRVHKANAVIQGALEKLVA</sequence>
<gene>
    <name evidence="1" type="ORF">SEPMUDRAFT_117034</name>
</gene>
<dbReference type="AlphaFoldDB" id="M3D3H5"/>
<name>M3D3H5_SPHMS</name>
<dbReference type="RefSeq" id="XP_016760565.1">
    <property type="nucleotide sequence ID" value="XM_016901302.1"/>
</dbReference>
<organism evidence="1 2">
    <name type="scientific">Sphaerulina musiva (strain SO2202)</name>
    <name type="common">Poplar stem canker fungus</name>
    <name type="synonym">Septoria musiva</name>
    <dbReference type="NCBI Taxonomy" id="692275"/>
    <lineage>
        <taxon>Eukaryota</taxon>
        <taxon>Fungi</taxon>
        <taxon>Dikarya</taxon>
        <taxon>Ascomycota</taxon>
        <taxon>Pezizomycotina</taxon>
        <taxon>Dothideomycetes</taxon>
        <taxon>Dothideomycetidae</taxon>
        <taxon>Mycosphaerellales</taxon>
        <taxon>Mycosphaerellaceae</taxon>
        <taxon>Sphaerulina</taxon>
    </lineage>
</organism>
<reference evidence="1 2" key="1">
    <citation type="journal article" date="2012" name="PLoS Pathog.">
        <title>Diverse lifestyles and strategies of plant pathogenesis encoded in the genomes of eighteen Dothideomycetes fungi.</title>
        <authorList>
            <person name="Ohm R.A."/>
            <person name="Feau N."/>
            <person name="Henrissat B."/>
            <person name="Schoch C.L."/>
            <person name="Horwitz B.A."/>
            <person name="Barry K.W."/>
            <person name="Condon B.J."/>
            <person name="Copeland A.C."/>
            <person name="Dhillon B."/>
            <person name="Glaser F."/>
            <person name="Hesse C.N."/>
            <person name="Kosti I."/>
            <person name="LaButti K."/>
            <person name="Lindquist E.A."/>
            <person name="Lucas S."/>
            <person name="Salamov A.A."/>
            <person name="Bradshaw R.E."/>
            <person name="Ciuffetti L."/>
            <person name="Hamelin R.C."/>
            <person name="Kema G.H.J."/>
            <person name="Lawrence C."/>
            <person name="Scott J.A."/>
            <person name="Spatafora J.W."/>
            <person name="Turgeon B.G."/>
            <person name="de Wit P.J.G.M."/>
            <person name="Zhong S."/>
            <person name="Goodwin S.B."/>
            <person name="Grigoriev I.V."/>
        </authorList>
    </citation>
    <scope>NUCLEOTIDE SEQUENCE [LARGE SCALE GENOMIC DNA]</scope>
    <source>
        <strain evidence="1 2">SO2202</strain>
    </source>
</reference>
<evidence type="ECO:0000313" key="1">
    <source>
        <dbReference type="EMBL" id="EMF12444.1"/>
    </source>
</evidence>
<dbReference type="HOGENOM" id="CLU_2759431_0_0_1"/>
<proteinExistence type="predicted"/>
<accession>M3D3H5</accession>